<gene>
    <name evidence="3" type="ORF">E1288_40370</name>
</gene>
<keyword evidence="4" id="KW-1185">Reference proteome</keyword>
<dbReference type="AlphaFoldDB" id="A0A4R4XZR0"/>
<feature type="domain" description="MobA/VirD2-like nuclease" evidence="2">
    <location>
        <begin position="14"/>
        <end position="106"/>
    </location>
</feature>
<dbReference type="RefSeq" id="WP_132493954.1">
    <property type="nucleotide sequence ID" value="NZ_SMKW01000095.1"/>
</dbReference>
<comment type="caution">
    <text evidence="3">The sequence shown here is derived from an EMBL/GenBank/DDBJ whole genome shotgun (WGS) entry which is preliminary data.</text>
</comment>
<dbReference type="Proteomes" id="UP000294947">
    <property type="component" value="Unassembled WGS sequence"/>
</dbReference>
<feature type="compositionally biased region" description="Pro residues" evidence="1">
    <location>
        <begin position="110"/>
        <end position="120"/>
    </location>
</feature>
<organism evidence="3 4">
    <name type="scientific">Saccharopolyspora elongata</name>
    <dbReference type="NCBI Taxonomy" id="2530387"/>
    <lineage>
        <taxon>Bacteria</taxon>
        <taxon>Bacillati</taxon>
        <taxon>Actinomycetota</taxon>
        <taxon>Actinomycetes</taxon>
        <taxon>Pseudonocardiales</taxon>
        <taxon>Pseudonocardiaceae</taxon>
        <taxon>Saccharopolyspora</taxon>
    </lineage>
</organism>
<dbReference type="OrthoDB" id="4382201at2"/>
<evidence type="ECO:0000313" key="4">
    <source>
        <dbReference type="Proteomes" id="UP000294947"/>
    </source>
</evidence>
<reference evidence="3 4" key="1">
    <citation type="submission" date="2019-03" db="EMBL/GenBank/DDBJ databases">
        <title>Draft genome sequences of novel Actinobacteria.</title>
        <authorList>
            <person name="Sahin N."/>
            <person name="Ay H."/>
            <person name="Saygin H."/>
        </authorList>
    </citation>
    <scope>NUCLEOTIDE SEQUENCE [LARGE SCALE GENOMIC DNA]</scope>
    <source>
        <strain evidence="3 4">7K502</strain>
    </source>
</reference>
<name>A0A4R4XZR0_9PSEU</name>
<feature type="region of interest" description="Disordered" evidence="1">
    <location>
        <begin position="104"/>
        <end position="132"/>
    </location>
</feature>
<dbReference type="Pfam" id="PF03432">
    <property type="entry name" value="Relaxase"/>
    <property type="match status" value="1"/>
</dbReference>
<accession>A0A4R4XZR0</accession>
<evidence type="ECO:0000256" key="1">
    <source>
        <dbReference type="SAM" id="MobiDB-lite"/>
    </source>
</evidence>
<evidence type="ECO:0000259" key="2">
    <source>
        <dbReference type="Pfam" id="PF03432"/>
    </source>
</evidence>
<proteinExistence type="predicted"/>
<dbReference type="EMBL" id="SMKW01000095">
    <property type="protein sequence ID" value="TDD37478.1"/>
    <property type="molecule type" value="Genomic_DNA"/>
</dbReference>
<sequence>MLDTPRLAHDMAVNGGHVDHVAISLPADDGRLSDATWRQLVYEAVVSMGFSRRRWVAVHHGRSAQGNDHVHLVVNLVEEQGQVANTYRDWPRWRSWCQQTEHRMNLMPSSPGPAAMPPAEPRSTAPSGQGTT</sequence>
<evidence type="ECO:0000313" key="3">
    <source>
        <dbReference type="EMBL" id="TDD37478.1"/>
    </source>
</evidence>
<dbReference type="InterPro" id="IPR005094">
    <property type="entry name" value="Endonuclease_MobA/VirD2"/>
</dbReference>
<protein>
    <recommendedName>
        <fullName evidence="2">MobA/VirD2-like nuclease domain-containing protein</fullName>
    </recommendedName>
</protein>